<name>A0ABV2TXU3_9FLAO</name>
<keyword evidence="3" id="KW-1185">Reference proteome</keyword>
<proteinExistence type="inferred from homology"/>
<accession>A0ABV2TXU3</accession>
<sequence length="149" mass="16154">MKKQYFLLIAIFSLLISGCGKDDATEVILAKNVFALSPVADSNISGNVSFVKYEDGRTEVILQINNSSKDIHPAFIYSNSLAEGGPVALTLAPIECDCEESITVVSKWDNGQAVTYEELINFDGHLKIHQNSDHLEIVIAQGNIGANAK</sequence>
<evidence type="ECO:0008006" key="4">
    <source>
        <dbReference type="Google" id="ProtNLM"/>
    </source>
</evidence>
<comment type="caution">
    <text evidence="2">The sequence shown here is derived from an EMBL/GenBank/DDBJ whole genome shotgun (WGS) entry which is preliminary data.</text>
</comment>
<protein>
    <recommendedName>
        <fullName evidence="4">Lipoprotein</fullName>
    </recommendedName>
</protein>
<evidence type="ECO:0000313" key="3">
    <source>
        <dbReference type="Proteomes" id="UP001549773"/>
    </source>
</evidence>
<gene>
    <name evidence="2" type="ORF">ABXZ32_11860</name>
</gene>
<dbReference type="RefSeq" id="WP_354618888.1">
    <property type="nucleotide sequence ID" value="NZ_JBEWYP010000006.1"/>
</dbReference>
<dbReference type="SUPFAM" id="SSF49329">
    <property type="entry name" value="Cu,Zn superoxide dismutase-like"/>
    <property type="match status" value="1"/>
</dbReference>
<dbReference type="EMBL" id="JBEWYP010000006">
    <property type="protein sequence ID" value="MET7030097.1"/>
    <property type="molecule type" value="Genomic_DNA"/>
</dbReference>
<dbReference type="Proteomes" id="UP001549773">
    <property type="component" value="Unassembled WGS sequence"/>
</dbReference>
<evidence type="ECO:0000256" key="1">
    <source>
        <dbReference type="ARBA" id="ARBA00010457"/>
    </source>
</evidence>
<dbReference type="InterPro" id="IPR036423">
    <property type="entry name" value="SOD-like_Cu/Zn_dom_sf"/>
</dbReference>
<evidence type="ECO:0000313" key="2">
    <source>
        <dbReference type="EMBL" id="MET7030097.1"/>
    </source>
</evidence>
<reference evidence="2 3" key="1">
    <citation type="submission" date="2024-07" db="EMBL/GenBank/DDBJ databases">
        <title>The genome sequence of type strain Sediminicola luteus GDMCC 1.2596T.</title>
        <authorList>
            <person name="Liu Y."/>
        </authorList>
    </citation>
    <scope>NUCLEOTIDE SEQUENCE [LARGE SCALE GENOMIC DNA]</scope>
    <source>
        <strain evidence="2 3">GDMCC 1.2596</strain>
    </source>
</reference>
<comment type="similarity">
    <text evidence="1">Belongs to the Cu-Zn superoxide dismutase family.</text>
</comment>
<dbReference type="PROSITE" id="PS51257">
    <property type="entry name" value="PROKAR_LIPOPROTEIN"/>
    <property type="match status" value="1"/>
</dbReference>
<organism evidence="2 3">
    <name type="scientific">Sediminicola luteus</name>
    <dbReference type="NCBI Taxonomy" id="319238"/>
    <lineage>
        <taxon>Bacteria</taxon>
        <taxon>Pseudomonadati</taxon>
        <taxon>Bacteroidota</taxon>
        <taxon>Flavobacteriia</taxon>
        <taxon>Flavobacteriales</taxon>
        <taxon>Flavobacteriaceae</taxon>
        <taxon>Sediminicola</taxon>
    </lineage>
</organism>